<accession>A0ABS7YQE3</accession>
<evidence type="ECO:0000313" key="1">
    <source>
        <dbReference type="EMBL" id="MCA2017897.1"/>
    </source>
</evidence>
<dbReference type="EMBL" id="JAIWIU010000127">
    <property type="protein sequence ID" value="MCA2017897.1"/>
    <property type="molecule type" value="Genomic_DNA"/>
</dbReference>
<comment type="caution">
    <text evidence="1">The sequence shown here is derived from an EMBL/GenBank/DDBJ whole genome shotgun (WGS) entry which is preliminary data.</text>
</comment>
<keyword evidence="2" id="KW-1185">Reference proteome</keyword>
<dbReference type="SUPFAM" id="SSF54626">
    <property type="entry name" value="Chalcone isomerase"/>
    <property type="match status" value="1"/>
</dbReference>
<keyword evidence="1" id="KW-0413">Isomerase</keyword>
<protein>
    <submittedName>
        <fullName evidence="1">Chalcone isomerase family protein</fullName>
    </submittedName>
</protein>
<name>A0ABS7YQE3_9VIBR</name>
<dbReference type="GO" id="GO:0016853">
    <property type="term" value="F:isomerase activity"/>
    <property type="evidence" value="ECO:0007669"/>
    <property type="project" value="UniProtKB-KW"/>
</dbReference>
<evidence type="ECO:0000313" key="2">
    <source>
        <dbReference type="Proteomes" id="UP001199044"/>
    </source>
</evidence>
<dbReference type="InterPro" id="IPR036298">
    <property type="entry name" value="Chalcone_isomerase_sf"/>
</dbReference>
<gene>
    <name evidence="1" type="ORF">LDJ79_17380</name>
</gene>
<dbReference type="Proteomes" id="UP001199044">
    <property type="component" value="Unassembled WGS sequence"/>
</dbReference>
<dbReference type="RefSeq" id="WP_225251497.1">
    <property type="nucleotide sequence ID" value="NZ_JAIWIU010000127.1"/>
</dbReference>
<reference evidence="2" key="1">
    <citation type="submission" date="2023-07" db="EMBL/GenBank/DDBJ databases">
        <title>Molecular identification of indigenous halophilic bacteria isolated from red sea cost, biodegradation of synthetic dyes and assessment of degraded metabolite toxicity.</title>
        <authorList>
            <person name="Chaieb K."/>
            <person name="Altayb H.N."/>
        </authorList>
    </citation>
    <scope>NUCLEOTIDE SEQUENCE [LARGE SCALE GENOMIC DNA]</scope>
    <source>
        <strain evidence="2">K20</strain>
    </source>
</reference>
<proteinExistence type="predicted"/>
<organism evidence="1 2">
    <name type="scientific">Vibrio tritonius</name>
    <dbReference type="NCBI Taxonomy" id="1435069"/>
    <lineage>
        <taxon>Bacteria</taxon>
        <taxon>Pseudomonadati</taxon>
        <taxon>Pseudomonadota</taxon>
        <taxon>Gammaproteobacteria</taxon>
        <taxon>Vibrionales</taxon>
        <taxon>Vibrionaceae</taxon>
        <taxon>Vibrio</taxon>
    </lineage>
</organism>
<sequence>MVKSLHCRIALTLIFGCLLFGKCAVARETWTAWPTVGQAEFTWLWFDVYQSTLRTPDGHFHGLSSDLTLEIRYQRQISAEQLLDATEKQWVAMGYSEESINNWLASLTQLFPTVSVDDTLYFVLLRDHGSLYFSQQGQSPQLLGDVHDIDLCHAFLSIWLGVKTQYPNLRKQLIGE</sequence>